<evidence type="ECO:0000259" key="4">
    <source>
        <dbReference type="PROSITE" id="PS50995"/>
    </source>
</evidence>
<dbReference type="SUPFAM" id="SSF46785">
    <property type="entry name" value="Winged helix' DNA-binding domain"/>
    <property type="match status" value="1"/>
</dbReference>
<dbReference type="GO" id="GO:0003677">
    <property type="term" value="F:DNA binding"/>
    <property type="evidence" value="ECO:0007669"/>
    <property type="project" value="UniProtKB-KW"/>
</dbReference>
<name>X1UJI4_9ZZZZ</name>
<dbReference type="InterPro" id="IPR000835">
    <property type="entry name" value="HTH_MarR-typ"/>
</dbReference>
<evidence type="ECO:0000313" key="5">
    <source>
        <dbReference type="EMBL" id="GAJ00051.1"/>
    </source>
</evidence>
<dbReference type="InterPro" id="IPR036388">
    <property type="entry name" value="WH-like_DNA-bd_sf"/>
</dbReference>
<dbReference type="Pfam" id="PF12728">
    <property type="entry name" value="HTH_17"/>
    <property type="match status" value="1"/>
</dbReference>
<dbReference type="PROSITE" id="PS50995">
    <property type="entry name" value="HTH_MARR_2"/>
    <property type="match status" value="1"/>
</dbReference>
<dbReference type="PANTHER" id="PTHR42756:SF1">
    <property type="entry name" value="TRANSCRIPTIONAL REPRESSOR OF EMRAB OPERON"/>
    <property type="match status" value="1"/>
</dbReference>
<dbReference type="Gene3D" id="1.10.1660.10">
    <property type="match status" value="1"/>
</dbReference>
<proteinExistence type="predicted"/>
<organism evidence="5">
    <name type="scientific">marine sediment metagenome</name>
    <dbReference type="NCBI Taxonomy" id="412755"/>
    <lineage>
        <taxon>unclassified sequences</taxon>
        <taxon>metagenomes</taxon>
        <taxon>ecological metagenomes</taxon>
    </lineage>
</organism>
<dbReference type="Gene3D" id="1.10.10.10">
    <property type="entry name" value="Winged helix-like DNA-binding domain superfamily/Winged helix DNA-binding domain"/>
    <property type="match status" value="1"/>
</dbReference>
<dbReference type="GO" id="GO:0003700">
    <property type="term" value="F:DNA-binding transcription factor activity"/>
    <property type="evidence" value="ECO:0007669"/>
    <property type="project" value="InterPro"/>
</dbReference>
<feature type="domain" description="HTH marR-type" evidence="4">
    <location>
        <begin position="103"/>
        <end position="234"/>
    </location>
</feature>
<dbReference type="InterPro" id="IPR041657">
    <property type="entry name" value="HTH_17"/>
</dbReference>
<dbReference type="AlphaFoldDB" id="X1UJI4"/>
<evidence type="ECO:0000256" key="3">
    <source>
        <dbReference type="ARBA" id="ARBA00023163"/>
    </source>
</evidence>
<dbReference type="InterPro" id="IPR009061">
    <property type="entry name" value="DNA-bd_dom_put_sf"/>
</dbReference>
<dbReference type="Pfam" id="PF12802">
    <property type="entry name" value="MarR_2"/>
    <property type="match status" value="1"/>
</dbReference>
<dbReference type="PANTHER" id="PTHR42756">
    <property type="entry name" value="TRANSCRIPTIONAL REGULATOR, MARR"/>
    <property type="match status" value="1"/>
</dbReference>
<evidence type="ECO:0000256" key="2">
    <source>
        <dbReference type="ARBA" id="ARBA00023125"/>
    </source>
</evidence>
<reference evidence="5" key="1">
    <citation type="journal article" date="2014" name="Front. Microbiol.">
        <title>High frequency of phylogenetically diverse reductive dehalogenase-homologous genes in deep subseafloor sedimentary metagenomes.</title>
        <authorList>
            <person name="Kawai M."/>
            <person name="Futagami T."/>
            <person name="Toyoda A."/>
            <person name="Takaki Y."/>
            <person name="Nishi S."/>
            <person name="Hori S."/>
            <person name="Arai W."/>
            <person name="Tsubouchi T."/>
            <person name="Morono Y."/>
            <person name="Uchiyama I."/>
            <person name="Ito T."/>
            <person name="Fujiyama A."/>
            <person name="Inagaki F."/>
            <person name="Takami H."/>
        </authorList>
    </citation>
    <scope>NUCLEOTIDE SEQUENCE</scope>
    <source>
        <strain evidence="5">Expedition CK06-06</strain>
    </source>
</reference>
<dbReference type="InterPro" id="IPR036390">
    <property type="entry name" value="WH_DNA-bd_sf"/>
</dbReference>
<dbReference type="SUPFAM" id="SSF46955">
    <property type="entry name" value="Putative DNA-binding domain"/>
    <property type="match status" value="1"/>
</dbReference>
<keyword evidence="1" id="KW-0805">Transcription regulation</keyword>
<dbReference type="SMART" id="SM00347">
    <property type="entry name" value="HTH_MARR"/>
    <property type="match status" value="1"/>
</dbReference>
<evidence type="ECO:0000256" key="1">
    <source>
        <dbReference type="ARBA" id="ARBA00023015"/>
    </source>
</evidence>
<keyword evidence="2" id="KW-0238">DNA-binding</keyword>
<protein>
    <recommendedName>
        <fullName evidence="4">HTH marR-type domain-containing protein</fullName>
    </recommendedName>
</protein>
<dbReference type="EMBL" id="BARW01023820">
    <property type="protein sequence ID" value="GAJ00051.1"/>
    <property type="molecule type" value="Genomic_DNA"/>
</dbReference>
<keyword evidence="3" id="KW-0804">Transcription</keyword>
<sequence>AFTYAKIGRRFGVSKERVRQLLMGNPSRQEPDLDSKIMLTAKDVGWLLGIHTNTVRHWSNNGLLKSYRIGLRGDRRFRREDIDCFLKEEKLSNIGKVKPEDQDYKLWLLLKQATDAILRVRQKELNQYNITTSRAAALFVIEAIGDKTTISEISRWLFRELHSVSRLLSRMEKEGLVKRVKDPDMKKAARIMVTEKGQQAYSQSTKMESIHEILSCLSEEEHQQMVSSLQILRDKALKWLASVAIGQVASRQLLRR</sequence>
<accession>X1UJI4</accession>
<feature type="non-terminal residue" evidence="5">
    <location>
        <position position="1"/>
    </location>
</feature>
<gene>
    <name evidence="5" type="ORF">S12H4_39412</name>
</gene>
<comment type="caution">
    <text evidence="5">The sequence shown here is derived from an EMBL/GenBank/DDBJ whole genome shotgun (WGS) entry which is preliminary data.</text>
</comment>